<dbReference type="EC" id="2.7.13.3" evidence="6"/>
<dbReference type="InterPro" id="IPR017205">
    <property type="entry name" value="Sig_transdc_His_kinase_ChrS"/>
</dbReference>
<sequence>MLERVTTAHPSDEPWDRFYMWGPSTLLVVAAIVSAATATLVMTPAEYVPASASAVAAVCWEGWWLRYGGAAGPTARAVYFTVRTAVAFALSWFNPFFAFYACMGYFDAHRMLPERWARAGIFATALSLAGSQSGGLPPKSPMMWVGFGALFVINASIATVMFRMGERDQVLAEERIDSIAELERTNRLLAQALSENKALHAQLVLRAREAGIDDERRRLAAEIHDTLAQDLTGIVTQLQASQDAVDPVVARRHVDRAQALARRSLGGARRSVQNLVPQALEQSSLGDALAQVVATWSAEFGVRAEFTVTGTVVPLHDELGATLLRITQEALTNVGKHAAAERVGVTVSYMDDEVSVDVRDDGCGFDAAADPAGGFGLRGMQSRAARMGGTVNIETEPGGGTAVSVRVPLEREEAAS</sequence>
<dbReference type="InterPro" id="IPR050482">
    <property type="entry name" value="Sensor_HK_TwoCompSys"/>
</dbReference>
<dbReference type="KEGG" id="rcr:NCTC10994_03476"/>
<dbReference type="PANTHER" id="PTHR24421:SF62">
    <property type="entry name" value="SENSORY TRANSDUCTION HISTIDINE KINASE"/>
    <property type="match status" value="1"/>
</dbReference>
<evidence type="ECO:0000313" key="7">
    <source>
        <dbReference type="Proteomes" id="UP000249091"/>
    </source>
</evidence>
<evidence type="ECO:0000256" key="3">
    <source>
        <dbReference type="ARBA" id="ARBA00023012"/>
    </source>
</evidence>
<feature type="domain" description="Histidine kinase" evidence="5">
    <location>
        <begin position="323"/>
        <end position="411"/>
    </location>
</feature>
<evidence type="ECO:0000256" key="4">
    <source>
        <dbReference type="SAM" id="Phobius"/>
    </source>
</evidence>
<gene>
    <name evidence="6" type="primary">nreB_2</name>
    <name evidence="6" type="ORF">NCTC10994_03476</name>
</gene>
<dbReference type="PANTHER" id="PTHR24421">
    <property type="entry name" value="NITRATE/NITRITE SENSOR PROTEIN NARX-RELATED"/>
    <property type="match status" value="1"/>
</dbReference>
<feature type="transmembrane region" description="Helical" evidence="4">
    <location>
        <begin position="118"/>
        <end position="136"/>
    </location>
</feature>
<evidence type="ECO:0000259" key="5">
    <source>
        <dbReference type="PROSITE" id="PS50109"/>
    </source>
</evidence>
<organism evidence="6 7">
    <name type="scientific">Rhodococcus coprophilus</name>
    <dbReference type="NCBI Taxonomy" id="38310"/>
    <lineage>
        <taxon>Bacteria</taxon>
        <taxon>Bacillati</taxon>
        <taxon>Actinomycetota</taxon>
        <taxon>Actinomycetes</taxon>
        <taxon>Mycobacteriales</taxon>
        <taxon>Nocardiaceae</taxon>
        <taxon>Rhodococcus</taxon>
    </lineage>
</organism>
<dbReference type="PIRSF" id="PIRSF037434">
    <property type="entry name" value="STHK_ChrS"/>
    <property type="match status" value="1"/>
</dbReference>
<dbReference type="InterPro" id="IPR036890">
    <property type="entry name" value="HATPase_C_sf"/>
</dbReference>
<feature type="transmembrane region" description="Helical" evidence="4">
    <location>
        <begin position="47"/>
        <end position="65"/>
    </location>
</feature>
<reference evidence="6 7" key="1">
    <citation type="submission" date="2018-06" db="EMBL/GenBank/DDBJ databases">
        <authorList>
            <consortium name="Pathogen Informatics"/>
            <person name="Doyle S."/>
        </authorList>
    </citation>
    <scope>NUCLEOTIDE SEQUENCE [LARGE SCALE GENOMIC DNA]</scope>
    <source>
        <strain evidence="6 7">NCTC10994</strain>
    </source>
</reference>
<dbReference type="Gene3D" id="3.30.565.10">
    <property type="entry name" value="Histidine kinase-like ATPase, C-terminal domain"/>
    <property type="match status" value="1"/>
</dbReference>
<keyword evidence="2 6" id="KW-0418">Kinase</keyword>
<keyword evidence="3" id="KW-0902">Two-component regulatory system</keyword>
<dbReference type="InterPro" id="IPR005467">
    <property type="entry name" value="His_kinase_dom"/>
</dbReference>
<dbReference type="SUPFAM" id="SSF55874">
    <property type="entry name" value="ATPase domain of HSP90 chaperone/DNA topoisomerase II/histidine kinase"/>
    <property type="match status" value="1"/>
</dbReference>
<feature type="transmembrane region" description="Helical" evidence="4">
    <location>
        <begin position="142"/>
        <end position="162"/>
    </location>
</feature>
<feature type="transmembrane region" description="Helical" evidence="4">
    <location>
        <begin position="85"/>
        <end position="106"/>
    </location>
</feature>
<evidence type="ECO:0000256" key="2">
    <source>
        <dbReference type="ARBA" id="ARBA00022777"/>
    </source>
</evidence>
<keyword evidence="7" id="KW-1185">Reference proteome</keyword>
<evidence type="ECO:0000256" key="1">
    <source>
        <dbReference type="ARBA" id="ARBA00022679"/>
    </source>
</evidence>
<dbReference type="GO" id="GO:0046983">
    <property type="term" value="F:protein dimerization activity"/>
    <property type="evidence" value="ECO:0007669"/>
    <property type="project" value="InterPro"/>
</dbReference>
<dbReference type="GO" id="GO:0016020">
    <property type="term" value="C:membrane"/>
    <property type="evidence" value="ECO:0007669"/>
    <property type="project" value="InterPro"/>
</dbReference>
<dbReference type="SMART" id="SM00387">
    <property type="entry name" value="HATPase_c"/>
    <property type="match status" value="1"/>
</dbReference>
<dbReference type="Gene3D" id="1.20.5.1930">
    <property type="match status" value="1"/>
</dbReference>
<keyword evidence="4" id="KW-0812">Transmembrane</keyword>
<evidence type="ECO:0000313" key="6">
    <source>
        <dbReference type="EMBL" id="SQI37022.1"/>
    </source>
</evidence>
<protein>
    <submittedName>
        <fullName evidence="6">Sensor kinase, two-component system</fullName>
        <ecNumber evidence="6">2.7.13.3</ecNumber>
    </submittedName>
</protein>
<feature type="transmembrane region" description="Helical" evidence="4">
    <location>
        <begin position="20"/>
        <end position="40"/>
    </location>
</feature>
<dbReference type="Pfam" id="PF02518">
    <property type="entry name" value="HATPase_c"/>
    <property type="match status" value="1"/>
</dbReference>
<keyword evidence="4" id="KW-1133">Transmembrane helix</keyword>
<dbReference type="CDD" id="cd16917">
    <property type="entry name" value="HATPase_UhpB-NarQ-NarX-like"/>
    <property type="match status" value="1"/>
</dbReference>
<dbReference type="Pfam" id="PF07730">
    <property type="entry name" value="HisKA_3"/>
    <property type="match status" value="1"/>
</dbReference>
<dbReference type="GO" id="GO:0000155">
    <property type="term" value="F:phosphorelay sensor kinase activity"/>
    <property type="evidence" value="ECO:0007669"/>
    <property type="project" value="InterPro"/>
</dbReference>
<dbReference type="InterPro" id="IPR003594">
    <property type="entry name" value="HATPase_dom"/>
</dbReference>
<dbReference type="STRING" id="1219011.GCA_001895045_03778"/>
<proteinExistence type="predicted"/>
<dbReference type="PROSITE" id="PS50109">
    <property type="entry name" value="HIS_KIN"/>
    <property type="match status" value="1"/>
</dbReference>
<dbReference type="Proteomes" id="UP000249091">
    <property type="component" value="Chromosome 1"/>
</dbReference>
<dbReference type="InterPro" id="IPR011712">
    <property type="entry name" value="Sig_transdc_His_kin_sub3_dim/P"/>
</dbReference>
<dbReference type="AlphaFoldDB" id="A0A2X4UQX1"/>
<keyword evidence="1 6" id="KW-0808">Transferase</keyword>
<accession>A0A2X4UQX1</accession>
<dbReference type="EMBL" id="LS483468">
    <property type="protein sequence ID" value="SQI37022.1"/>
    <property type="molecule type" value="Genomic_DNA"/>
</dbReference>
<keyword evidence="4" id="KW-0472">Membrane</keyword>
<name>A0A2X4UQX1_9NOCA</name>